<dbReference type="Gene3D" id="3.10.620.30">
    <property type="match status" value="1"/>
</dbReference>
<name>A0A549TIW2_9HYPH</name>
<keyword evidence="1" id="KW-0732">Signal</keyword>
<sequence>MRRYASLILLSVIVSTHAAVAAESPLDPFASDAEIVFHDEVEVNDDDTGTFTETLDRTIQRTGDIAGAGQVSYVFDPEHQTFKLLQGWVDTTDGVRLNVAPESVMVRPSHAASSAPGFVSTMTATIVLPQITVGAKVHLRVERKTVRAFEATGFNTSFYLSPVRTGDFYVAVHVSKDKPLSIGARNGFTVVRDESLEDRRFIEAEAHLRNVSPEDQEVHMPPLDDIVPLFTLSTLKDYADLGRRYHALADGKDAVTPEIQALADQVAGSQTGLAAARALYNWVGGHIRYLAVDLSDEAGYIPHPASAVLAAGYGDCKDQVVLLQALLKAKGIASEPVIVKWSEAQLDWPAPETGAFNHMIIYLPEFDLYANPTDTFTPFGVLDYGLVGKPALHATATPVMRRIPSLKPQDAQFSTTGTIAIAEDGSLSGTARVSMTPMLGVYLRRELSTDKQQITVMRNAAAHLPQPATGNLQVTKPDDLETPFSFSMTWRAPQAVKPAGFVLPAMPDFSPNPSPQSYLGSSKPRRFGAFFGPKTLNWRLTLTAPAGQNFTTVPADVHVTNETGSYDAHYENAGGSLTITRTLVLKQWVVPAAGYGAVEAIFRAIVADQGAIVSIARTNKT</sequence>
<feature type="signal peptide" evidence="1">
    <location>
        <begin position="1"/>
        <end position="21"/>
    </location>
</feature>
<dbReference type="Pfam" id="PF12969">
    <property type="entry name" value="DUF3857"/>
    <property type="match status" value="1"/>
</dbReference>
<comment type="caution">
    <text evidence="4">The sequence shown here is derived from an EMBL/GenBank/DDBJ whole genome shotgun (WGS) entry which is preliminary data.</text>
</comment>
<dbReference type="InterPro" id="IPR024618">
    <property type="entry name" value="DUF3857"/>
</dbReference>
<evidence type="ECO:0000259" key="2">
    <source>
        <dbReference type="Pfam" id="PF01841"/>
    </source>
</evidence>
<dbReference type="Gene3D" id="2.60.120.1130">
    <property type="match status" value="1"/>
</dbReference>
<protein>
    <submittedName>
        <fullName evidence="4">DUF3857 domain-containing protein</fullName>
    </submittedName>
</protein>
<dbReference type="InterPro" id="IPR038765">
    <property type="entry name" value="Papain-like_cys_pep_sf"/>
</dbReference>
<organism evidence="4 5">
    <name type="scientific">Rhizobium straminoryzae</name>
    <dbReference type="NCBI Taxonomy" id="1387186"/>
    <lineage>
        <taxon>Bacteria</taxon>
        <taxon>Pseudomonadati</taxon>
        <taxon>Pseudomonadota</taxon>
        <taxon>Alphaproteobacteria</taxon>
        <taxon>Hyphomicrobiales</taxon>
        <taxon>Rhizobiaceae</taxon>
        <taxon>Rhizobium/Agrobacterium group</taxon>
        <taxon>Rhizobium</taxon>
    </lineage>
</organism>
<dbReference type="SUPFAM" id="SSF54001">
    <property type="entry name" value="Cysteine proteinases"/>
    <property type="match status" value="1"/>
</dbReference>
<proteinExistence type="predicted"/>
<dbReference type="Gene3D" id="2.60.40.3140">
    <property type="match status" value="1"/>
</dbReference>
<dbReference type="AlphaFoldDB" id="A0A549TIW2"/>
<feature type="chain" id="PRO_5021880039" evidence="1">
    <location>
        <begin position="22"/>
        <end position="621"/>
    </location>
</feature>
<gene>
    <name evidence="4" type="ORF">FNA46_00255</name>
</gene>
<evidence type="ECO:0000259" key="3">
    <source>
        <dbReference type="Pfam" id="PF12969"/>
    </source>
</evidence>
<dbReference type="InterPro" id="IPR002931">
    <property type="entry name" value="Transglutaminase-like"/>
</dbReference>
<dbReference type="EMBL" id="VJMG01000001">
    <property type="protein sequence ID" value="TRL43475.1"/>
    <property type="molecule type" value="Genomic_DNA"/>
</dbReference>
<feature type="domain" description="DUF3857" evidence="3">
    <location>
        <begin position="46"/>
        <end position="204"/>
    </location>
</feature>
<evidence type="ECO:0000256" key="1">
    <source>
        <dbReference type="SAM" id="SignalP"/>
    </source>
</evidence>
<evidence type="ECO:0000313" key="4">
    <source>
        <dbReference type="EMBL" id="TRL43475.1"/>
    </source>
</evidence>
<dbReference type="Proteomes" id="UP000316801">
    <property type="component" value="Unassembled WGS sequence"/>
</dbReference>
<dbReference type="RefSeq" id="WP_142880331.1">
    <property type="nucleotide sequence ID" value="NZ_VJMG01000001.1"/>
</dbReference>
<dbReference type="Pfam" id="PF01841">
    <property type="entry name" value="Transglut_core"/>
    <property type="match status" value="1"/>
</dbReference>
<reference evidence="4 5" key="1">
    <citation type="submission" date="2019-07" db="EMBL/GenBank/DDBJ databases">
        <title>Ln-dependent methylotrophs.</title>
        <authorList>
            <person name="Tani A."/>
        </authorList>
    </citation>
    <scope>NUCLEOTIDE SEQUENCE [LARGE SCALE GENOMIC DNA]</scope>
    <source>
        <strain evidence="4 5">SM12</strain>
    </source>
</reference>
<keyword evidence="5" id="KW-1185">Reference proteome</keyword>
<accession>A0A549TIW2</accession>
<evidence type="ECO:0000313" key="5">
    <source>
        <dbReference type="Proteomes" id="UP000316801"/>
    </source>
</evidence>
<feature type="domain" description="Transglutaminase-like" evidence="2">
    <location>
        <begin position="261"/>
        <end position="338"/>
    </location>
</feature>